<keyword evidence="11" id="KW-1185">Reference proteome</keyword>
<dbReference type="InterPro" id="IPR023404">
    <property type="entry name" value="rSAM_horseshoe"/>
</dbReference>
<evidence type="ECO:0000256" key="5">
    <source>
        <dbReference type="ARBA" id="ARBA00022723"/>
    </source>
</evidence>
<evidence type="ECO:0000256" key="1">
    <source>
        <dbReference type="ARBA" id="ARBA00001966"/>
    </source>
</evidence>
<evidence type="ECO:0000256" key="7">
    <source>
        <dbReference type="ARBA" id="ARBA00023014"/>
    </source>
</evidence>
<dbReference type="FunFam" id="3.80.30.20:FF:000001">
    <property type="entry name" value="tRNA-2-methylthio-N(6)-dimethylallyladenosine synthase 2"/>
    <property type="match status" value="1"/>
</dbReference>
<keyword evidence="7" id="KW-0411">Iron-sulfur</keyword>
<dbReference type="PROSITE" id="PS51918">
    <property type="entry name" value="RADICAL_SAM"/>
    <property type="match status" value="1"/>
</dbReference>
<dbReference type="InterPro" id="IPR020612">
    <property type="entry name" value="Methylthiotransferase_CS"/>
</dbReference>
<dbReference type="InterPro" id="IPR006467">
    <property type="entry name" value="MiaB-like_bact"/>
</dbReference>
<dbReference type="InterPro" id="IPR038135">
    <property type="entry name" value="Methylthiotransferase_N_sf"/>
</dbReference>
<dbReference type="PROSITE" id="PS51449">
    <property type="entry name" value="MTTASE_N"/>
    <property type="match status" value="1"/>
</dbReference>
<dbReference type="NCBIfam" id="TIGR00089">
    <property type="entry name" value="MiaB/RimO family radical SAM methylthiotransferase"/>
    <property type="match status" value="1"/>
</dbReference>
<evidence type="ECO:0000313" key="11">
    <source>
        <dbReference type="Proteomes" id="UP000186705"/>
    </source>
</evidence>
<evidence type="ECO:0000259" key="8">
    <source>
        <dbReference type="PROSITE" id="PS51449"/>
    </source>
</evidence>
<dbReference type="STRING" id="1862672.BO225_10515"/>
<evidence type="ECO:0000256" key="2">
    <source>
        <dbReference type="ARBA" id="ARBA00022485"/>
    </source>
</evidence>
<dbReference type="SFLD" id="SFLDG01061">
    <property type="entry name" value="methylthiotransferase"/>
    <property type="match status" value="1"/>
</dbReference>
<dbReference type="PANTHER" id="PTHR11918:SF45">
    <property type="entry name" value="THREONYLCARBAMOYLADENOSINE TRNA METHYLTHIOTRANSFERASE"/>
    <property type="match status" value="1"/>
</dbReference>
<dbReference type="InterPro" id="IPR013848">
    <property type="entry name" value="Methylthiotransferase_N"/>
</dbReference>
<evidence type="ECO:0000256" key="6">
    <source>
        <dbReference type="ARBA" id="ARBA00023004"/>
    </source>
</evidence>
<dbReference type="SMART" id="SM00729">
    <property type="entry name" value="Elp3"/>
    <property type="match status" value="1"/>
</dbReference>
<dbReference type="NCBIfam" id="TIGR01579">
    <property type="entry name" value="MiaB-like-C"/>
    <property type="match status" value="1"/>
</dbReference>
<dbReference type="Pfam" id="PF04055">
    <property type="entry name" value="Radical_SAM"/>
    <property type="match status" value="1"/>
</dbReference>
<evidence type="ECO:0000256" key="3">
    <source>
        <dbReference type="ARBA" id="ARBA00022679"/>
    </source>
</evidence>
<dbReference type="Gene3D" id="3.40.50.12160">
    <property type="entry name" value="Methylthiotransferase, N-terminal domain"/>
    <property type="match status" value="1"/>
</dbReference>
<dbReference type="PROSITE" id="PS01278">
    <property type="entry name" value="MTTASE_RADICAL"/>
    <property type="match status" value="1"/>
</dbReference>
<dbReference type="InterPro" id="IPR058240">
    <property type="entry name" value="rSAM_sf"/>
</dbReference>
<dbReference type="CDD" id="cd01335">
    <property type="entry name" value="Radical_SAM"/>
    <property type="match status" value="1"/>
</dbReference>
<dbReference type="GO" id="GO:0046872">
    <property type="term" value="F:metal ion binding"/>
    <property type="evidence" value="ECO:0007669"/>
    <property type="project" value="UniProtKB-KW"/>
</dbReference>
<organism evidence="10 11">
    <name type="scientific">Dubosiella newyorkensis</name>
    <dbReference type="NCBI Taxonomy" id="1862672"/>
    <lineage>
        <taxon>Bacteria</taxon>
        <taxon>Bacillati</taxon>
        <taxon>Bacillota</taxon>
        <taxon>Erysipelotrichia</taxon>
        <taxon>Erysipelotrichales</taxon>
        <taxon>Erysipelotrichaceae</taxon>
        <taxon>Dubosiella</taxon>
    </lineage>
</organism>
<evidence type="ECO:0000259" key="9">
    <source>
        <dbReference type="PROSITE" id="PS51918"/>
    </source>
</evidence>
<comment type="caution">
    <text evidence="10">The sequence shown here is derived from an EMBL/GenBank/DDBJ whole genome shotgun (WGS) entry which is preliminary data.</text>
</comment>
<reference evidence="10 11" key="1">
    <citation type="submission" date="2016-11" db="EMBL/GenBank/DDBJ databases">
        <title>Description of two novel members of the family Erysipelotrichaceae: Ileibacterium lipovorans gen. nov., sp. nov. and Dubosiella newyorkensis, gen. nov., sp. nov.</title>
        <authorList>
            <person name="Cox L.M."/>
            <person name="Sohn J."/>
            <person name="Tyrrell K.L."/>
            <person name="Citron D.M."/>
            <person name="Lawson P.A."/>
            <person name="Patel N.B."/>
            <person name="Iizumi T."/>
            <person name="Perez-Perez G.I."/>
            <person name="Goldstein E.J."/>
            <person name="Blaser M.J."/>
        </authorList>
    </citation>
    <scope>NUCLEOTIDE SEQUENCE [LARGE SCALE GENOMIC DNA]</scope>
    <source>
        <strain evidence="10 11">NYU-BL-A4</strain>
    </source>
</reference>
<dbReference type="SFLD" id="SFLDG01082">
    <property type="entry name" value="B12-binding_domain_containing"/>
    <property type="match status" value="1"/>
</dbReference>
<dbReference type="InterPro" id="IPR006638">
    <property type="entry name" value="Elp3/MiaA/NifB-like_rSAM"/>
</dbReference>
<dbReference type="GO" id="GO:0051539">
    <property type="term" value="F:4 iron, 4 sulfur cluster binding"/>
    <property type="evidence" value="ECO:0007669"/>
    <property type="project" value="UniProtKB-KW"/>
</dbReference>
<dbReference type="PANTHER" id="PTHR11918">
    <property type="entry name" value="RADICAL SAM PROTEINS"/>
    <property type="match status" value="1"/>
</dbReference>
<sequence>MRFSIITLGCKVNAYESQFYAKQLKEAGWEEDNETFDVVLINSCAVTNTAASKSRQMLHKAKRNNPNAYSVLIGCYAQVLSEEEKKAFDVDLIIGAKHKKEIVDILLEHMRSNQKDDLSEDLAEPFAFESMPIDQFESKHRAFLKVQDGCNQFCSYCIIPYARGRERSLSSQEVIAIAKDLEEKGHIEIVLTGIHTGRYYDEKEKLDLAGLLKKLLENTGEQVKYRISSIEITEVSDELINLMKKEPRLLHHLHIPIQSGCDRTLKRMNRPYTVAEFEERLSLLRSKIPDLSISTDVICGFKQESEEEFQETLKTLERLRFSFLHVFPYSIRKGTAAEKMKGDVHGAVVKERVNALLRLSDRLRKIDMERFDTLEVLLESKKGNEMHGYTNQYHPVIIKKDSLHQGRIYTPYTTIKDNVYIVE</sequence>
<dbReference type="SUPFAM" id="SSF102114">
    <property type="entry name" value="Radical SAM enzymes"/>
    <property type="match status" value="1"/>
</dbReference>
<dbReference type="Proteomes" id="UP000186705">
    <property type="component" value="Unassembled WGS sequence"/>
</dbReference>
<accession>A0A1U7NK97</accession>
<dbReference type="InterPro" id="IPR007197">
    <property type="entry name" value="rSAM"/>
</dbReference>
<feature type="domain" description="Radical SAM core" evidence="9">
    <location>
        <begin position="136"/>
        <end position="367"/>
    </location>
</feature>
<evidence type="ECO:0000256" key="4">
    <source>
        <dbReference type="ARBA" id="ARBA00022691"/>
    </source>
</evidence>
<comment type="cofactor">
    <cofactor evidence="1">
        <name>[4Fe-4S] cluster</name>
        <dbReference type="ChEBI" id="CHEBI:49883"/>
    </cofactor>
</comment>
<dbReference type="GeneID" id="78276371"/>
<keyword evidence="4" id="KW-0949">S-adenosyl-L-methionine</keyword>
<dbReference type="AlphaFoldDB" id="A0A1U7NK97"/>
<dbReference type="SFLD" id="SFLDS00029">
    <property type="entry name" value="Radical_SAM"/>
    <property type="match status" value="1"/>
</dbReference>
<dbReference type="InterPro" id="IPR005839">
    <property type="entry name" value="Methylthiotransferase"/>
</dbReference>
<name>A0A1U7NK97_9FIRM</name>
<dbReference type="Gene3D" id="3.80.30.20">
    <property type="entry name" value="tm_1862 like domain"/>
    <property type="match status" value="1"/>
</dbReference>
<dbReference type="RefSeq" id="WP_076342202.1">
    <property type="nucleotide sequence ID" value="NZ_CAJTMI010000002.1"/>
</dbReference>
<dbReference type="Pfam" id="PF00919">
    <property type="entry name" value="UPF0004"/>
    <property type="match status" value="1"/>
</dbReference>
<proteinExistence type="predicted"/>
<keyword evidence="6" id="KW-0408">Iron</keyword>
<gene>
    <name evidence="10" type="ORF">BO225_10515</name>
</gene>
<keyword evidence="3 10" id="KW-0808">Transferase</keyword>
<evidence type="ECO:0000313" key="10">
    <source>
        <dbReference type="EMBL" id="OLU44505.1"/>
    </source>
</evidence>
<dbReference type="EMBL" id="MPKA01000106">
    <property type="protein sequence ID" value="OLU44505.1"/>
    <property type="molecule type" value="Genomic_DNA"/>
</dbReference>
<dbReference type="OrthoDB" id="9805215at2"/>
<protein>
    <submittedName>
        <fullName evidence="10">tRNA (N(6)-L-threonylcarbamoyladenosine(37)-C(2))-methylthiotransferase MtaB</fullName>
    </submittedName>
</protein>
<dbReference type="GO" id="GO:0035598">
    <property type="term" value="F:tRNA (N(6)-L-threonylcarbamoyladenosine(37)-C(2))-methylthiotransferase activity"/>
    <property type="evidence" value="ECO:0007669"/>
    <property type="project" value="TreeGrafter"/>
</dbReference>
<feature type="domain" description="MTTase N-terminal" evidence="8">
    <location>
        <begin position="1"/>
        <end position="111"/>
    </location>
</feature>
<keyword evidence="5" id="KW-0479">Metal-binding</keyword>
<keyword evidence="2" id="KW-0004">4Fe-4S</keyword>